<evidence type="ECO:0000313" key="8">
    <source>
        <dbReference type="Proteomes" id="UP000008392"/>
    </source>
</evidence>
<dbReference type="EC" id="4.1.2.13" evidence="6"/>
<keyword evidence="5 6" id="KW-0456">Lyase</keyword>
<organism evidence="7 8">
    <name type="scientific">Collimonas fungivorans (strain Ter331)</name>
    <dbReference type="NCBI Taxonomy" id="1005048"/>
    <lineage>
        <taxon>Bacteria</taxon>
        <taxon>Pseudomonadati</taxon>
        <taxon>Pseudomonadota</taxon>
        <taxon>Betaproteobacteria</taxon>
        <taxon>Burkholderiales</taxon>
        <taxon>Oxalobacteraceae</taxon>
        <taxon>Collimonas</taxon>
    </lineage>
</organism>
<evidence type="ECO:0000256" key="4">
    <source>
        <dbReference type="ARBA" id="ARBA00023152"/>
    </source>
</evidence>
<reference evidence="7 8" key="5">
    <citation type="journal article" date="2011" name="ISME J.">
        <title>Dual transcriptional profiling of a bacterial/fungal confrontation: Collimonas fungivorans versus Aspergillus niger.</title>
        <authorList>
            <person name="Mela F."/>
            <person name="Fritsche K."/>
            <person name="de Boer W."/>
            <person name="van Veen J.A."/>
            <person name="de Graaff L.H."/>
            <person name="van den Berg M."/>
            <person name="Leveau J.H."/>
        </authorList>
    </citation>
    <scope>NUCLEOTIDE SEQUENCE [LARGE SCALE GENOMIC DNA]</scope>
    <source>
        <strain evidence="7 8">Ter331</strain>
    </source>
</reference>
<reference evidence="7 8" key="4">
    <citation type="journal article" date="2010" name="Environ. Microbiol.">
        <title>The bacterial genus Collimonas: mycophagy, weathering and other adaptive solutions to life in oligotrophic soil environments.</title>
        <authorList>
            <person name="Leveau J.H."/>
            <person name="Uroz S."/>
            <person name="de Boer W."/>
        </authorList>
    </citation>
    <scope>NUCLEOTIDE SEQUENCE [LARGE SCALE GENOMIC DNA]</scope>
    <source>
        <strain evidence="7 8">Ter331</strain>
    </source>
</reference>
<dbReference type="Proteomes" id="UP000008392">
    <property type="component" value="Chromosome"/>
</dbReference>
<dbReference type="UniPathway" id="UPA00109">
    <property type="reaction ID" value="UER00183"/>
</dbReference>
<comment type="pathway">
    <text evidence="2">Carbohydrate degradation; glycolysis; D-glyceraldehyde 3-phosphate and glycerone phosphate from D-glucose: step 4/4.</text>
</comment>
<evidence type="ECO:0000313" key="7">
    <source>
        <dbReference type="EMBL" id="AEK62395.1"/>
    </source>
</evidence>
<keyword evidence="4 6" id="KW-0324">Glycolysis</keyword>
<dbReference type="eggNOG" id="COG3588">
    <property type="taxonomic scope" value="Bacteria"/>
</dbReference>
<evidence type="ECO:0000256" key="5">
    <source>
        <dbReference type="ARBA" id="ARBA00023239"/>
    </source>
</evidence>
<dbReference type="PANTHER" id="PTHR11627">
    <property type="entry name" value="FRUCTOSE-BISPHOSPHATE ALDOLASE"/>
    <property type="match status" value="1"/>
</dbReference>
<protein>
    <recommendedName>
        <fullName evidence="6">Fructose-bisphosphate aldolase</fullName>
        <ecNumber evidence="6">4.1.2.13</ecNumber>
    </recommendedName>
</protein>
<dbReference type="AlphaFoldDB" id="G0A9D3"/>
<evidence type="ECO:0000256" key="3">
    <source>
        <dbReference type="ARBA" id="ARBA00010387"/>
    </source>
</evidence>
<comment type="catalytic activity">
    <reaction evidence="1 6">
        <text>beta-D-fructose 1,6-bisphosphate = D-glyceraldehyde 3-phosphate + dihydroxyacetone phosphate</text>
        <dbReference type="Rhea" id="RHEA:14729"/>
        <dbReference type="ChEBI" id="CHEBI:32966"/>
        <dbReference type="ChEBI" id="CHEBI:57642"/>
        <dbReference type="ChEBI" id="CHEBI:59776"/>
        <dbReference type="EC" id="4.1.2.13"/>
    </reaction>
</comment>
<dbReference type="GO" id="GO:0004332">
    <property type="term" value="F:fructose-bisphosphate aldolase activity"/>
    <property type="evidence" value="ECO:0007669"/>
    <property type="project" value="UniProtKB-EC"/>
</dbReference>
<reference evidence="7 8" key="3">
    <citation type="journal article" date="2008" name="FEMS Microbiol. Ecol.">
        <title>Identification and characterization of genes underlying chitinolysis in Collimonas fungivorans Ter331.</title>
        <authorList>
            <person name="Fritsche K."/>
            <person name="de Boer W."/>
            <person name="Gerards S."/>
            <person name="van den Berg M."/>
            <person name="van Veen J.A."/>
            <person name="Leveau J.H."/>
        </authorList>
    </citation>
    <scope>NUCLEOTIDE SEQUENCE [LARGE SCALE GENOMIC DNA]</scope>
    <source>
        <strain evidence="7 8">Ter331</strain>
    </source>
</reference>
<dbReference type="EMBL" id="CP002745">
    <property type="protein sequence ID" value="AEK62395.1"/>
    <property type="molecule type" value="Genomic_DNA"/>
</dbReference>
<keyword evidence="8" id="KW-1185">Reference proteome</keyword>
<gene>
    <name evidence="7" type="primary">fbaB</name>
    <name evidence="7" type="ordered locus">CFU_2568</name>
</gene>
<reference evidence="7 8" key="1">
    <citation type="journal article" date="2004" name="Environ. Microbiol.">
        <title>Phylogeny-function analysis of (meta)genomic libraries: screening for expression of ribosomal RNA genes by large-insert library fluorescent in situ hybridization (LIL-FISH).</title>
        <authorList>
            <person name="Leveau J.H."/>
            <person name="Gerards S."/>
            <person name="de Boer W."/>
            <person name="van Veen J.A."/>
        </authorList>
    </citation>
    <scope>NUCLEOTIDE SEQUENCE [LARGE SCALE GENOMIC DNA]</scope>
    <source>
        <strain evidence="7 8">Ter331</strain>
    </source>
</reference>
<dbReference type="PROSITE" id="PS00158">
    <property type="entry name" value="ALDOLASE_CLASS_I"/>
    <property type="match status" value="1"/>
</dbReference>
<dbReference type="KEGG" id="cfu:CFU_2568"/>
<dbReference type="SUPFAM" id="SSF51569">
    <property type="entry name" value="Aldolase"/>
    <property type="match status" value="1"/>
</dbReference>
<reference evidence="7 8" key="2">
    <citation type="journal article" date="2006" name="J. Microbiol. Methods">
        <title>Genomic flank-sequencing of plasposon insertion sites for rapid identification of functional genes.</title>
        <authorList>
            <person name="Leveau J.H."/>
            <person name="Gerards S."/>
            <person name="Fritsche K."/>
            <person name="Zondag G."/>
            <person name="van Veen J.A."/>
        </authorList>
    </citation>
    <scope>NUCLEOTIDE SEQUENCE [LARGE SCALE GENOMIC DNA]</scope>
    <source>
        <strain evidence="7 8">Ter331</strain>
    </source>
</reference>
<dbReference type="InterPro" id="IPR013785">
    <property type="entry name" value="Aldolase_TIM"/>
</dbReference>
<dbReference type="Gene3D" id="3.20.20.70">
    <property type="entry name" value="Aldolase class I"/>
    <property type="match status" value="1"/>
</dbReference>
<dbReference type="GO" id="GO:0006096">
    <property type="term" value="P:glycolytic process"/>
    <property type="evidence" value="ECO:0007669"/>
    <property type="project" value="UniProtKB-UniPathway"/>
</dbReference>
<dbReference type="InterPro" id="IPR000741">
    <property type="entry name" value="FBA_I"/>
</dbReference>
<accession>G0A9D3</accession>
<name>G0A9D3_COLFT</name>
<dbReference type="CDD" id="cd00948">
    <property type="entry name" value="FBP_aldolase_I_a"/>
    <property type="match status" value="1"/>
</dbReference>
<proteinExistence type="inferred from homology"/>
<dbReference type="STRING" id="1005048.CFU_2568"/>
<dbReference type="HOGENOM" id="CLU_031243_0_0_4"/>
<dbReference type="InterPro" id="IPR029768">
    <property type="entry name" value="Aldolase_I_AS"/>
</dbReference>
<dbReference type="NCBIfam" id="NF033379">
    <property type="entry name" value="FrucBisAld_I"/>
    <property type="match status" value="1"/>
</dbReference>
<evidence type="ECO:0000256" key="2">
    <source>
        <dbReference type="ARBA" id="ARBA00004714"/>
    </source>
</evidence>
<dbReference type="Pfam" id="PF00274">
    <property type="entry name" value="Glycolytic"/>
    <property type="match status" value="1"/>
</dbReference>
<evidence type="ECO:0000256" key="1">
    <source>
        <dbReference type="ARBA" id="ARBA00000441"/>
    </source>
</evidence>
<dbReference type="FunFam" id="3.20.20.70:FF:000140">
    <property type="entry name" value="Fructose-bisphosphate aldolase"/>
    <property type="match status" value="1"/>
</dbReference>
<evidence type="ECO:0000256" key="6">
    <source>
        <dbReference type="RuleBase" id="RU003994"/>
    </source>
</evidence>
<sequence>MSCVDGCRTQSHAALAAVSSIANIGGTHSAASGCLADAFVAACSAGLFAVCSHHWEQPAMNIDELKSVASAIVAGQKGILAADESGPTIKKRFDVIQLECSEENRRRYREILFSTEGVEPYLGGVILYDETLRQSATDGTPFAELLARRGIIPGIKVDSGAKPLALHAGEKITEGLDGLRERLLEYQQLGARFAKWRGVIEISEQGIPTSSAIQANAHALARYAALCQEVGIVPIVEPEVLMDGSHDIARCEAVTSKVLEIVFAELDNQRVVFEGMLLKPNMVIAGMKCPQQAGVQQVAEATMRCLTRYVPASVPGIVFLSGGQSAQDATAHLDAMNKLGAHPWPVSFSYGRALQAPVLTTWKGQEQNVAEAQKTFFRRCRLNGLAHAGQYDSTMEKASA</sequence>
<comment type="similarity">
    <text evidence="3 6">Belongs to the class I fructose-bisphosphate aldolase family.</text>
</comment>
<reference evidence="8" key="6">
    <citation type="submission" date="2011-05" db="EMBL/GenBank/DDBJ databases">
        <title>Complete sequence of Collimonas fungivorans Ter331.</title>
        <authorList>
            <person name="Leveau J.H."/>
        </authorList>
    </citation>
    <scope>NUCLEOTIDE SEQUENCE [LARGE SCALE GENOMIC DNA]</scope>
    <source>
        <strain evidence="8">Ter331</strain>
    </source>
</reference>